<sequence length="92" mass="10501">MARLRPKKDEDIKKALSNLPPYYDESDILREALRQFLFGHKGRVPQLLGSQVLVEENNSEAAVTIDQSVQLDQIETDDEDELEAALNKFITE</sequence>
<name>A0ABX7L7M0_9BACL</name>
<dbReference type="RefSeq" id="WP_206100986.1">
    <property type="nucleotide sequence ID" value="NZ_CP070969.1"/>
</dbReference>
<dbReference type="Proteomes" id="UP000663452">
    <property type="component" value="Chromosome"/>
</dbReference>
<keyword evidence="2" id="KW-1185">Reference proteome</keyword>
<protein>
    <submittedName>
        <fullName evidence="1">Uncharacterized protein</fullName>
    </submittedName>
</protein>
<dbReference type="EMBL" id="CP070969">
    <property type="protein sequence ID" value="QSF43353.1"/>
    <property type="molecule type" value="Genomic_DNA"/>
</dbReference>
<evidence type="ECO:0000313" key="2">
    <source>
        <dbReference type="Proteomes" id="UP000663452"/>
    </source>
</evidence>
<gene>
    <name evidence="1" type="ORF">JRJ22_18990</name>
</gene>
<organism evidence="1 2">
    <name type="scientific">Paenibacillus tianjinensis</name>
    <dbReference type="NCBI Taxonomy" id="2810347"/>
    <lineage>
        <taxon>Bacteria</taxon>
        <taxon>Bacillati</taxon>
        <taxon>Bacillota</taxon>
        <taxon>Bacilli</taxon>
        <taxon>Bacillales</taxon>
        <taxon>Paenibacillaceae</taxon>
        <taxon>Paenibacillus</taxon>
    </lineage>
</organism>
<proteinExistence type="predicted"/>
<evidence type="ECO:0000313" key="1">
    <source>
        <dbReference type="EMBL" id="QSF43353.1"/>
    </source>
</evidence>
<accession>A0ABX7L7M0</accession>
<reference evidence="1 2" key="1">
    <citation type="submission" date="2021-02" db="EMBL/GenBank/DDBJ databases">
        <title>Paenibacillus tianjinensis sp. nov.</title>
        <authorList>
            <person name="Liu H."/>
        </authorList>
    </citation>
    <scope>NUCLEOTIDE SEQUENCE [LARGE SCALE GENOMIC DNA]</scope>
    <source>
        <strain evidence="1 2">TB2019</strain>
    </source>
</reference>